<dbReference type="PANTHER" id="PTHR40394:SF2">
    <property type="entry name" value="QUINOL:CYTOCHROME C OXIDOREDUCTASE MEMBRANE PROTEIN"/>
    <property type="match status" value="1"/>
</dbReference>
<reference evidence="2" key="1">
    <citation type="submission" date="2016-01" db="EMBL/GenBank/DDBJ databases">
        <authorList>
            <person name="Peeters C."/>
        </authorList>
    </citation>
    <scope>NUCLEOTIDE SEQUENCE</scope>
    <source>
        <strain evidence="2">LMG 29321</strain>
    </source>
</reference>
<keyword evidence="3" id="KW-1185">Reference proteome</keyword>
<evidence type="ECO:0000256" key="1">
    <source>
        <dbReference type="SAM" id="Phobius"/>
    </source>
</evidence>
<feature type="transmembrane region" description="Helical" evidence="1">
    <location>
        <begin position="97"/>
        <end position="120"/>
    </location>
</feature>
<organism evidence="2 3">
    <name type="scientific">Caballeronia calidae</name>
    <dbReference type="NCBI Taxonomy" id="1777139"/>
    <lineage>
        <taxon>Bacteria</taxon>
        <taxon>Pseudomonadati</taxon>
        <taxon>Pseudomonadota</taxon>
        <taxon>Betaproteobacteria</taxon>
        <taxon>Burkholderiales</taxon>
        <taxon>Burkholderiaceae</taxon>
        <taxon>Caballeronia</taxon>
    </lineage>
</organism>
<evidence type="ECO:0000313" key="3">
    <source>
        <dbReference type="Proteomes" id="UP000071859"/>
    </source>
</evidence>
<keyword evidence="1" id="KW-0812">Transmembrane</keyword>
<comment type="caution">
    <text evidence="2">The sequence shown here is derived from an EMBL/GenBank/DDBJ whole genome shotgun (WGS) entry which is preliminary data.</text>
</comment>
<accession>A0A157ZJ08</accession>
<dbReference type="RefSeq" id="WP_062602129.1">
    <property type="nucleotide sequence ID" value="NZ_FCOX02000002.1"/>
</dbReference>
<sequence>MSDDIYGLLAEFRTSEALLEAAKRARDSGFRYVEAYSPYAVEGIAEAVGFRRDRVPLITLVGGVVGAVGGYFLQWYSAVIDYPINVGGRPLHSWPSFIVPTFELTILGAAIAAVIGMLAANGLPRLTHPIFNAPHFEQATRNRFFLCVTARDPHFDIERSRRFLEGLQPMSVVEVPR</sequence>
<dbReference type="Proteomes" id="UP000071859">
    <property type="component" value="Unassembled WGS sequence"/>
</dbReference>
<dbReference type="AlphaFoldDB" id="A0A157ZJ08"/>
<dbReference type="Pfam" id="PF11821">
    <property type="entry name" value="ActD"/>
    <property type="match status" value="1"/>
</dbReference>
<feature type="transmembrane region" description="Helical" evidence="1">
    <location>
        <begin position="57"/>
        <end position="77"/>
    </location>
</feature>
<dbReference type="OrthoDB" id="9792475at2"/>
<keyword evidence="1" id="KW-0472">Membrane</keyword>
<dbReference type="PANTHER" id="PTHR40394">
    <property type="entry name" value="LIPOPROTEIN-RELATED"/>
    <property type="match status" value="1"/>
</dbReference>
<keyword evidence="1" id="KW-1133">Transmembrane helix</keyword>
<dbReference type="EMBL" id="FCOX02000002">
    <property type="protein sequence ID" value="SAK45500.1"/>
    <property type="molecule type" value="Genomic_DNA"/>
</dbReference>
<dbReference type="InterPro" id="IPR021776">
    <property type="entry name" value="ActD"/>
</dbReference>
<evidence type="ECO:0000313" key="2">
    <source>
        <dbReference type="EMBL" id="SAK45500.1"/>
    </source>
</evidence>
<evidence type="ECO:0008006" key="4">
    <source>
        <dbReference type="Google" id="ProtNLM"/>
    </source>
</evidence>
<protein>
    <recommendedName>
        <fullName evidence="4">DUF3341 domain-containing protein</fullName>
    </recommendedName>
</protein>
<proteinExistence type="predicted"/>
<name>A0A157ZJ08_9BURK</name>
<gene>
    <name evidence="2" type="ORF">AWB78_00619</name>
</gene>